<evidence type="ECO:0000313" key="2">
    <source>
        <dbReference type="EMBL" id="GJS98857.1"/>
    </source>
</evidence>
<keyword evidence="3" id="KW-1185">Reference proteome</keyword>
<proteinExistence type="predicted"/>
<gene>
    <name evidence="2" type="ORF">Tco_0820027</name>
</gene>
<evidence type="ECO:0000256" key="1">
    <source>
        <dbReference type="SAM" id="MobiDB-lite"/>
    </source>
</evidence>
<protein>
    <submittedName>
        <fullName evidence="2">Uncharacterized protein</fullName>
    </submittedName>
</protein>
<reference evidence="2" key="1">
    <citation type="journal article" date="2022" name="Int. J. Mol. Sci.">
        <title>Draft Genome of Tanacetum Coccineum: Genomic Comparison of Closely Related Tanacetum-Family Plants.</title>
        <authorList>
            <person name="Yamashiro T."/>
            <person name="Shiraishi A."/>
            <person name="Nakayama K."/>
            <person name="Satake H."/>
        </authorList>
    </citation>
    <scope>NUCLEOTIDE SEQUENCE</scope>
</reference>
<feature type="compositionally biased region" description="Polar residues" evidence="1">
    <location>
        <begin position="130"/>
        <end position="148"/>
    </location>
</feature>
<dbReference type="EMBL" id="BQNB010012076">
    <property type="protein sequence ID" value="GJS98857.1"/>
    <property type="molecule type" value="Genomic_DNA"/>
</dbReference>
<name>A0ABQ5AC86_9ASTR</name>
<reference evidence="2" key="2">
    <citation type="submission" date="2022-01" db="EMBL/GenBank/DDBJ databases">
        <authorList>
            <person name="Yamashiro T."/>
            <person name="Shiraishi A."/>
            <person name="Satake H."/>
            <person name="Nakayama K."/>
        </authorList>
    </citation>
    <scope>NUCLEOTIDE SEQUENCE</scope>
</reference>
<feature type="region of interest" description="Disordered" evidence="1">
    <location>
        <begin position="117"/>
        <end position="148"/>
    </location>
</feature>
<organism evidence="2 3">
    <name type="scientific">Tanacetum coccineum</name>
    <dbReference type="NCBI Taxonomy" id="301880"/>
    <lineage>
        <taxon>Eukaryota</taxon>
        <taxon>Viridiplantae</taxon>
        <taxon>Streptophyta</taxon>
        <taxon>Embryophyta</taxon>
        <taxon>Tracheophyta</taxon>
        <taxon>Spermatophyta</taxon>
        <taxon>Magnoliopsida</taxon>
        <taxon>eudicotyledons</taxon>
        <taxon>Gunneridae</taxon>
        <taxon>Pentapetalae</taxon>
        <taxon>asterids</taxon>
        <taxon>campanulids</taxon>
        <taxon>Asterales</taxon>
        <taxon>Asteraceae</taxon>
        <taxon>Asteroideae</taxon>
        <taxon>Anthemideae</taxon>
        <taxon>Anthemidinae</taxon>
        <taxon>Tanacetum</taxon>
    </lineage>
</organism>
<accession>A0ABQ5AC86</accession>
<comment type="caution">
    <text evidence="2">The sequence shown here is derived from an EMBL/GenBank/DDBJ whole genome shotgun (WGS) entry which is preliminary data.</text>
</comment>
<evidence type="ECO:0000313" key="3">
    <source>
        <dbReference type="Proteomes" id="UP001151760"/>
    </source>
</evidence>
<sequence>MLTETRASTGTSKQGVRYEVSTSRWCFHRITVEPQSRPHTHSQSPRINPTTSIINLKTLLNFKDTLPQALINKIFLKERQALFQSRRIQDYLQAKDHDIKFKSKDIKSKIKIQYHKHAKGTSKEFPRPQGSKTQDVTRSEASCAMTTP</sequence>
<dbReference type="Proteomes" id="UP001151760">
    <property type="component" value="Unassembled WGS sequence"/>
</dbReference>